<evidence type="ECO:0000313" key="2">
    <source>
        <dbReference type="EMBL" id="KAL0569951.1"/>
    </source>
</evidence>
<evidence type="ECO:0008006" key="4">
    <source>
        <dbReference type="Google" id="ProtNLM"/>
    </source>
</evidence>
<sequence>MQVVAGMYRRFIHEASINKSADKWEEIHYTRSSGAEGLFEEMKKCALSMPTPPDMYRFRKRLFTLLPMSMIDDMSKYHGINPVKSTLQDIMVAATALEQGERAREYALEAKKRLDRDRRRCSRSRSRDRIKNSFKRNDSRDRRESRPPFRQNNEKGGKSGQFSNRFQPGIYRDRDDKGRERLYRIAEVENKDVEPSEVKDLPNDEQIWAQYEHESEPSSSDIESEGEHSPDPYGSSQYESDSDDRVGLMLDGYLSTTSDLEEYTLLEPPERLAVMNDSESSSESHYESCQSDVSDSDHEDGLRLDFKEYFRSIEVQPDGSRKASVEPRPMRSLGTLKRPVRTATEKRCLAAWIELNGLKAFALFDSGSTADVVSPDFVKIAKMRIYRLENPVTFQLGTKGSKSRITHGCTTSYSVSSAKDTVTNRDYFDIANVDRYDAVVGTVFMRRHGIALDFNDDTVKLRGSVVPTLTEGEELTELVCRSAKRASDNIVLEDNQEIEVKPRPKKKVLSTDKEKVVILPEFKQNSASEKPQSNTKQSQD</sequence>
<feature type="compositionally biased region" description="Low complexity" evidence="1">
    <location>
        <begin position="278"/>
        <end position="291"/>
    </location>
</feature>
<evidence type="ECO:0000256" key="1">
    <source>
        <dbReference type="SAM" id="MobiDB-lite"/>
    </source>
</evidence>
<dbReference type="CDD" id="cd00303">
    <property type="entry name" value="retropepsin_like"/>
    <property type="match status" value="1"/>
</dbReference>
<comment type="caution">
    <text evidence="2">The sequence shown here is derived from an EMBL/GenBank/DDBJ whole genome shotgun (WGS) entry which is preliminary data.</text>
</comment>
<evidence type="ECO:0000313" key="3">
    <source>
        <dbReference type="Proteomes" id="UP001465976"/>
    </source>
</evidence>
<proteinExistence type="predicted"/>
<feature type="compositionally biased region" description="Basic and acidic residues" evidence="1">
    <location>
        <begin position="125"/>
        <end position="157"/>
    </location>
</feature>
<feature type="region of interest" description="Disordered" evidence="1">
    <location>
        <begin position="212"/>
        <end position="243"/>
    </location>
</feature>
<accession>A0ABR3F4G6</accession>
<keyword evidence="3" id="KW-1185">Reference proteome</keyword>
<reference evidence="2 3" key="1">
    <citation type="submission" date="2024-02" db="EMBL/GenBank/DDBJ databases">
        <title>A draft genome for the cacao thread blight pathogen Marasmius crinis-equi.</title>
        <authorList>
            <person name="Cohen S.P."/>
            <person name="Baruah I.K."/>
            <person name="Amoako-Attah I."/>
            <person name="Bukari Y."/>
            <person name="Meinhardt L.W."/>
            <person name="Bailey B.A."/>
        </authorList>
    </citation>
    <scope>NUCLEOTIDE SEQUENCE [LARGE SCALE GENOMIC DNA]</scope>
    <source>
        <strain evidence="2 3">GH-76</strain>
    </source>
</reference>
<feature type="compositionally biased region" description="Polar residues" evidence="1">
    <location>
        <begin position="523"/>
        <end position="540"/>
    </location>
</feature>
<protein>
    <recommendedName>
        <fullName evidence="4">Peptidase A2 domain-containing protein</fullName>
    </recommendedName>
</protein>
<organism evidence="2 3">
    <name type="scientific">Marasmius crinis-equi</name>
    <dbReference type="NCBI Taxonomy" id="585013"/>
    <lineage>
        <taxon>Eukaryota</taxon>
        <taxon>Fungi</taxon>
        <taxon>Dikarya</taxon>
        <taxon>Basidiomycota</taxon>
        <taxon>Agaricomycotina</taxon>
        <taxon>Agaricomycetes</taxon>
        <taxon>Agaricomycetidae</taxon>
        <taxon>Agaricales</taxon>
        <taxon>Marasmiineae</taxon>
        <taxon>Marasmiaceae</taxon>
        <taxon>Marasmius</taxon>
    </lineage>
</organism>
<name>A0ABR3F4G6_9AGAR</name>
<feature type="region of interest" description="Disordered" evidence="1">
    <location>
        <begin position="275"/>
        <end position="299"/>
    </location>
</feature>
<dbReference type="EMBL" id="JBAHYK010001020">
    <property type="protein sequence ID" value="KAL0569951.1"/>
    <property type="molecule type" value="Genomic_DNA"/>
</dbReference>
<feature type="region of interest" description="Disordered" evidence="1">
    <location>
        <begin position="520"/>
        <end position="540"/>
    </location>
</feature>
<dbReference type="Gene3D" id="2.40.70.10">
    <property type="entry name" value="Acid Proteases"/>
    <property type="match status" value="1"/>
</dbReference>
<dbReference type="Proteomes" id="UP001465976">
    <property type="component" value="Unassembled WGS sequence"/>
</dbReference>
<dbReference type="InterPro" id="IPR021109">
    <property type="entry name" value="Peptidase_aspartic_dom_sf"/>
</dbReference>
<gene>
    <name evidence="2" type="ORF">V5O48_012009</name>
</gene>
<feature type="region of interest" description="Disordered" evidence="1">
    <location>
        <begin position="115"/>
        <end position="177"/>
    </location>
</feature>